<dbReference type="Gene3D" id="1.10.1070.20">
    <property type="match status" value="1"/>
</dbReference>
<evidence type="ECO:0000256" key="3">
    <source>
        <dbReference type="ARBA" id="ARBA00022777"/>
    </source>
</evidence>
<dbReference type="Proteomes" id="UP001597509">
    <property type="component" value="Unassembled WGS sequence"/>
</dbReference>
<comment type="similarity">
    <text evidence="1">Belongs to the HipA Ser/Thr kinase family.</text>
</comment>
<evidence type="ECO:0000313" key="5">
    <source>
        <dbReference type="EMBL" id="MFD2904848.1"/>
    </source>
</evidence>
<proteinExistence type="inferred from homology"/>
<dbReference type="PANTHER" id="PTHR37419:SF1">
    <property type="entry name" value="SERINE_THREONINE-PROTEIN KINASE TOXIN HIPA"/>
    <property type="match status" value="1"/>
</dbReference>
<dbReference type="PANTHER" id="PTHR37419">
    <property type="entry name" value="SERINE/THREONINE-PROTEIN KINASE TOXIN HIPA"/>
    <property type="match status" value="1"/>
</dbReference>
<evidence type="ECO:0000256" key="1">
    <source>
        <dbReference type="ARBA" id="ARBA00010164"/>
    </source>
</evidence>
<dbReference type="InterPro" id="IPR012893">
    <property type="entry name" value="HipA-like_C"/>
</dbReference>
<keyword evidence="6" id="KW-1185">Reference proteome</keyword>
<sequence length="314" mass="36372">MNKCLYCYKELGEREIDYHPKCSKLFYGTEEPPVLPYRLDEMEFLARESVQRSITVPGVQPKLSLGWIKNLLTDGQRGRLTILDALEGNYILKPQNALYSQMPENEHLSMKLAELFNIKTVPYAMIRLITGELCYITKRIDRNVDGSKNHMIDFLQILELENKYKGSMELVGNMIGKLSNHTLLDKRRFFELTVFNFIIGNNDMHLKNFSMLNDSSMGWVFSPAYDLLNVKIIFPKDKEDTALLLGGKKMKFSKGYFNRLAEVLGLNDKQVKTVYKRILEWNPKALQLIDISFLNDDNKSAFKTLVEERASLFL</sequence>
<protein>
    <submittedName>
        <fullName evidence="5">HipA domain-containing protein</fullName>
    </submittedName>
</protein>
<dbReference type="InterPro" id="IPR052028">
    <property type="entry name" value="HipA_Ser/Thr_kinase"/>
</dbReference>
<keyword evidence="2" id="KW-0808">Transferase</keyword>
<evidence type="ECO:0000256" key="2">
    <source>
        <dbReference type="ARBA" id="ARBA00022679"/>
    </source>
</evidence>
<feature type="domain" description="HipA-like C-terminal" evidence="4">
    <location>
        <begin position="55"/>
        <end position="280"/>
    </location>
</feature>
<accession>A0ABW5YYQ4</accession>
<dbReference type="EMBL" id="JBHUPE010000005">
    <property type="protein sequence ID" value="MFD2904848.1"/>
    <property type="molecule type" value="Genomic_DNA"/>
</dbReference>
<keyword evidence="3" id="KW-0418">Kinase</keyword>
<gene>
    <name evidence="5" type="ORF">ACFS6I_12990</name>
</gene>
<name>A0ABW5YYQ4_9SPHI</name>
<dbReference type="RefSeq" id="WP_380921160.1">
    <property type="nucleotide sequence ID" value="NZ_JBHUPE010000005.1"/>
</dbReference>
<organism evidence="5 6">
    <name type="scientific">Sphingobacterium anhuiense</name>
    <dbReference type="NCBI Taxonomy" id="493780"/>
    <lineage>
        <taxon>Bacteria</taxon>
        <taxon>Pseudomonadati</taxon>
        <taxon>Bacteroidota</taxon>
        <taxon>Sphingobacteriia</taxon>
        <taxon>Sphingobacteriales</taxon>
        <taxon>Sphingobacteriaceae</taxon>
        <taxon>Sphingobacterium</taxon>
    </lineage>
</organism>
<reference evidence="6" key="1">
    <citation type="journal article" date="2019" name="Int. J. Syst. Evol. Microbiol.">
        <title>The Global Catalogue of Microorganisms (GCM) 10K type strain sequencing project: providing services to taxonomists for standard genome sequencing and annotation.</title>
        <authorList>
            <consortium name="The Broad Institute Genomics Platform"/>
            <consortium name="The Broad Institute Genome Sequencing Center for Infectious Disease"/>
            <person name="Wu L."/>
            <person name="Ma J."/>
        </authorList>
    </citation>
    <scope>NUCLEOTIDE SEQUENCE [LARGE SCALE GENOMIC DNA]</scope>
    <source>
        <strain evidence="6">KCTC 22209</strain>
    </source>
</reference>
<evidence type="ECO:0000313" key="6">
    <source>
        <dbReference type="Proteomes" id="UP001597509"/>
    </source>
</evidence>
<comment type="caution">
    <text evidence="5">The sequence shown here is derived from an EMBL/GenBank/DDBJ whole genome shotgun (WGS) entry which is preliminary data.</text>
</comment>
<dbReference type="Pfam" id="PF07804">
    <property type="entry name" value="HipA_C"/>
    <property type="match status" value="1"/>
</dbReference>
<evidence type="ECO:0000259" key="4">
    <source>
        <dbReference type="Pfam" id="PF07804"/>
    </source>
</evidence>